<evidence type="ECO:0000313" key="3">
    <source>
        <dbReference type="Proteomes" id="UP001652660"/>
    </source>
</evidence>
<evidence type="ECO:0000313" key="4">
    <source>
        <dbReference type="RefSeq" id="XP_027088572.2"/>
    </source>
</evidence>
<proteinExistence type="predicted"/>
<dbReference type="OrthoDB" id="1409032at2759"/>
<dbReference type="RefSeq" id="XP_027088572.2">
    <property type="nucleotide sequence ID" value="XM_027232771.2"/>
</dbReference>
<dbReference type="SUPFAM" id="SSF53098">
    <property type="entry name" value="Ribonuclease H-like"/>
    <property type="match status" value="1"/>
</dbReference>
<dbReference type="GO" id="GO:0008270">
    <property type="term" value="F:zinc ion binding"/>
    <property type="evidence" value="ECO:0007669"/>
    <property type="project" value="UniProtKB-KW"/>
</dbReference>
<dbReference type="GO" id="GO:0005634">
    <property type="term" value="C:nucleus"/>
    <property type="evidence" value="ECO:0007669"/>
    <property type="project" value="UniProtKB-SubCell"/>
</dbReference>
<dbReference type="AlphaFoldDB" id="A0A6P6UFC1"/>
<dbReference type="InterPro" id="IPR008906">
    <property type="entry name" value="HATC_C_dom"/>
</dbReference>
<dbReference type="InterPro" id="IPR012337">
    <property type="entry name" value="RNaseH-like_sf"/>
</dbReference>
<dbReference type="InterPro" id="IPR025525">
    <property type="entry name" value="hAT-like_transposase_RNase-H"/>
</dbReference>
<name>A0A6P6UFC1_COFAR</name>
<protein>
    <submittedName>
        <fullName evidence="4">Zinc finger BED domain-containing protein DAYSLEEPER-like</fullName>
    </submittedName>
</protein>
<reference evidence="4" key="2">
    <citation type="submission" date="2025-08" db="UniProtKB">
        <authorList>
            <consortium name="RefSeq"/>
        </authorList>
    </citation>
    <scope>IDENTIFICATION</scope>
    <source>
        <tissue evidence="4">Leaves</tissue>
    </source>
</reference>
<accession>A0A6P6UFC1</accession>
<evidence type="ECO:0000259" key="2">
    <source>
        <dbReference type="Pfam" id="PF14372"/>
    </source>
</evidence>
<dbReference type="GO" id="GO:0046983">
    <property type="term" value="F:protein dimerization activity"/>
    <property type="evidence" value="ECO:0007669"/>
    <property type="project" value="InterPro"/>
</dbReference>
<sequence length="240" mass="27686">MLERALLFRHAFSRLQDVDDDYKLCPSEEEWHRVGKIVEFLRLFYDMTLLFSGSKYPTANLYFPNVWKIQCLLNKEVNSPDVLISEMASNMKIKFQKMKRFLILNKSCFICSKSTLKNNTAITAAPMESTFNSDDGQTRDLMDGFDVYQSQQGANGNKSELKLYLEERLVDRKQQPDLNVLTYWKESRIRYPELSLMARDILSIHITTVASESAFSHGGRILGKLRTSMLPDNVEALLCS</sequence>
<gene>
    <name evidence="4" type="primary">LOC113709929</name>
</gene>
<feature type="domain" description="HAT C-terminal dimerisation" evidence="1">
    <location>
        <begin position="160"/>
        <end position="240"/>
    </location>
</feature>
<dbReference type="GeneID" id="113709929"/>
<dbReference type="PANTHER" id="PTHR23272:SF166">
    <property type="entry name" value="ZINC FINGER BED DOMAIN-CONTAINING PROTEIN RICESLEEPER 2-LIKE ISOFORM X1"/>
    <property type="match status" value="1"/>
</dbReference>
<organism evidence="3 4">
    <name type="scientific">Coffea arabica</name>
    <name type="common">Arabian coffee</name>
    <dbReference type="NCBI Taxonomy" id="13443"/>
    <lineage>
        <taxon>Eukaryota</taxon>
        <taxon>Viridiplantae</taxon>
        <taxon>Streptophyta</taxon>
        <taxon>Embryophyta</taxon>
        <taxon>Tracheophyta</taxon>
        <taxon>Spermatophyta</taxon>
        <taxon>Magnoliopsida</taxon>
        <taxon>eudicotyledons</taxon>
        <taxon>Gunneridae</taxon>
        <taxon>Pentapetalae</taxon>
        <taxon>asterids</taxon>
        <taxon>lamiids</taxon>
        <taxon>Gentianales</taxon>
        <taxon>Rubiaceae</taxon>
        <taxon>Ixoroideae</taxon>
        <taxon>Gardenieae complex</taxon>
        <taxon>Bertiereae - Coffeeae clade</taxon>
        <taxon>Coffeeae</taxon>
        <taxon>Coffea</taxon>
    </lineage>
</organism>
<evidence type="ECO:0000259" key="1">
    <source>
        <dbReference type="Pfam" id="PF05699"/>
    </source>
</evidence>
<reference evidence="3" key="1">
    <citation type="journal article" date="2025" name="Foods">
        <title>Unveiling the Microbial Signatures of Arabica Coffee Cherries: Insights into Ripeness Specific Diversity, Functional Traits, and Implications for Quality and Safety.</title>
        <authorList>
            <consortium name="RefSeq"/>
            <person name="Tenea G.N."/>
            <person name="Cifuentes V."/>
            <person name="Reyes P."/>
            <person name="Cevallos-Vallejos M."/>
        </authorList>
    </citation>
    <scope>NUCLEOTIDE SEQUENCE [LARGE SCALE GENOMIC DNA]</scope>
</reference>
<dbReference type="GO" id="GO:0003677">
    <property type="term" value="F:DNA binding"/>
    <property type="evidence" value="ECO:0007669"/>
    <property type="project" value="UniProtKB-KW"/>
</dbReference>
<dbReference type="PANTHER" id="PTHR23272">
    <property type="entry name" value="BED FINGER-RELATED"/>
    <property type="match status" value="1"/>
</dbReference>
<feature type="domain" description="hAT-like transposase RNase-H fold" evidence="2">
    <location>
        <begin position="52"/>
        <end position="100"/>
    </location>
</feature>
<dbReference type="Proteomes" id="UP001652660">
    <property type="component" value="Chromosome 9e"/>
</dbReference>
<keyword evidence="3" id="KW-1185">Reference proteome</keyword>
<dbReference type="Pfam" id="PF14372">
    <property type="entry name" value="hAT-like_RNase-H"/>
    <property type="match status" value="1"/>
</dbReference>
<dbReference type="Pfam" id="PF05699">
    <property type="entry name" value="Dimer_Tnp_hAT"/>
    <property type="match status" value="1"/>
</dbReference>